<comment type="caution">
    <text evidence="10">The sequence shown here is derived from an EMBL/GenBank/DDBJ whole genome shotgun (WGS) entry which is preliminary data.</text>
</comment>
<keyword evidence="11" id="KW-1185">Reference proteome</keyword>
<evidence type="ECO:0000256" key="6">
    <source>
        <dbReference type="ARBA" id="ARBA00030737"/>
    </source>
</evidence>
<organism evidence="10 11">
    <name type="scientific">Purpureocillium lavendulum</name>
    <dbReference type="NCBI Taxonomy" id="1247861"/>
    <lineage>
        <taxon>Eukaryota</taxon>
        <taxon>Fungi</taxon>
        <taxon>Dikarya</taxon>
        <taxon>Ascomycota</taxon>
        <taxon>Pezizomycotina</taxon>
        <taxon>Sordariomycetes</taxon>
        <taxon>Hypocreomycetidae</taxon>
        <taxon>Hypocreales</taxon>
        <taxon>Ophiocordycipitaceae</taxon>
        <taxon>Purpureocillium</taxon>
    </lineage>
</organism>
<evidence type="ECO:0000256" key="3">
    <source>
        <dbReference type="ARBA" id="ARBA00013194"/>
    </source>
</evidence>
<reference evidence="10" key="1">
    <citation type="submission" date="2023-01" db="EMBL/GenBank/DDBJ databases">
        <title>The growth and conidiation of Purpureocillium lavendulum are regulated by nitrogen source and histone H3K14 acetylation.</title>
        <authorList>
            <person name="Tang P."/>
            <person name="Han J."/>
            <person name="Zhang C."/>
            <person name="Tang P."/>
            <person name="Qi F."/>
            <person name="Zhang K."/>
            <person name="Liang L."/>
        </authorList>
    </citation>
    <scope>NUCLEOTIDE SEQUENCE</scope>
    <source>
        <strain evidence="10">YMF1.00683</strain>
    </source>
</reference>
<protein>
    <recommendedName>
        <fullName evidence="3">peptidylprolyl isomerase</fullName>
        <ecNumber evidence="3">5.2.1.8</ecNumber>
    </recommendedName>
    <alternativeName>
        <fullName evidence="6">Parvulin-14</fullName>
    </alternativeName>
</protein>
<keyword evidence="5 7" id="KW-0413">Isomerase</keyword>
<evidence type="ECO:0000256" key="7">
    <source>
        <dbReference type="PROSITE-ProRule" id="PRU00278"/>
    </source>
</evidence>
<comment type="similarity">
    <text evidence="2">Belongs to the PpiC/parvulin rotamase family. PIN4 subfamily.</text>
</comment>
<keyword evidence="4 7" id="KW-0697">Rotamase</keyword>
<name>A0AB34G5S0_9HYPO</name>
<feature type="compositionally biased region" description="Polar residues" evidence="8">
    <location>
        <begin position="365"/>
        <end position="374"/>
    </location>
</feature>
<dbReference type="InterPro" id="IPR015947">
    <property type="entry name" value="PUA-like_sf"/>
</dbReference>
<dbReference type="InterPro" id="IPR036987">
    <property type="entry name" value="SRA-YDG_sf"/>
</dbReference>
<dbReference type="InterPro" id="IPR000297">
    <property type="entry name" value="PPIase_PpiC"/>
</dbReference>
<evidence type="ECO:0000256" key="8">
    <source>
        <dbReference type="SAM" id="MobiDB-lite"/>
    </source>
</evidence>
<proteinExistence type="inferred from homology"/>
<feature type="compositionally biased region" description="Basic and acidic residues" evidence="8">
    <location>
        <begin position="380"/>
        <end position="390"/>
    </location>
</feature>
<evidence type="ECO:0000259" key="9">
    <source>
        <dbReference type="PROSITE" id="PS50198"/>
    </source>
</evidence>
<dbReference type="InterPro" id="IPR043323">
    <property type="entry name" value="PIN4"/>
</dbReference>
<dbReference type="EC" id="5.2.1.8" evidence="3"/>
<dbReference type="GO" id="GO:0003677">
    <property type="term" value="F:DNA binding"/>
    <property type="evidence" value="ECO:0007669"/>
    <property type="project" value="InterPro"/>
</dbReference>
<dbReference type="InterPro" id="IPR046357">
    <property type="entry name" value="PPIase_dom_sf"/>
</dbReference>
<evidence type="ECO:0000313" key="11">
    <source>
        <dbReference type="Proteomes" id="UP001163105"/>
    </source>
</evidence>
<accession>A0AB34G5S0</accession>
<gene>
    <name evidence="10" type="ORF">O9K51_01252</name>
</gene>
<evidence type="ECO:0000313" key="10">
    <source>
        <dbReference type="EMBL" id="KAJ6446479.1"/>
    </source>
</evidence>
<dbReference type="Proteomes" id="UP001163105">
    <property type="component" value="Unassembled WGS sequence"/>
</dbReference>
<dbReference type="Gene3D" id="2.30.280.10">
    <property type="entry name" value="SRA-YDG"/>
    <property type="match status" value="1"/>
</dbReference>
<evidence type="ECO:0000256" key="5">
    <source>
        <dbReference type="ARBA" id="ARBA00023235"/>
    </source>
</evidence>
<dbReference type="PANTHER" id="PTHR45995">
    <property type="match status" value="1"/>
</dbReference>
<dbReference type="SUPFAM" id="SSF54534">
    <property type="entry name" value="FKBP-like"/>
    <property type="match status" value="1"/>
</dbReference>
<dbReference type="SUPFAM" id="SSF88697">
    <property type="entry name" value="PUA domain-like"/>
    <property type="match status" value="1"/>
</dbReference>
<dbReference type="Gene3D" id="3.10.50.40">
    <property type="match status" value="1"/>
</dbReference>
<dbReference type="EMBL" id="JAQHRD010000001">
    <property type="protein sequence ID" value="KAJ6446479.1"/>
    <property type="molecule type" value="Genomic_DNA"/>
</dbReference>
<comment type="catalytic activity">
    <reaction evidence="1">
        <text>[protein]-peptidylproline (omega=180) = [protein]-peptidylproline (omega=0)</text>
        <dbReference type="Rhea" id="RHEA:16237"/>
        <dbReference type="Rhea" id="RHEA-COMP:10747"/>
        <dbReference type="Rhea" id="RHEA-COMP:10748"/>
        <dbReference type="ChEBI" id="CHEBI:83833"/>
        <dbReference type="ChEBI" id="CHEBI:83834"/>
        <dbReference type="EC" id="5.2.1.8"/>
    </reaction>
</comment>
<dbReference type="Pfam" id="PF13616">
    <property type="entry name" value="Rotamase_3"/>
    <property type="match status" value="1"/>
</dbReference>
<feature type="domain" description="PpiC" evidence="9">
    <location>
        <begin position="410"/>
        <end position="502"/>
    </location>
</feature>
<dbReference type="GO" id="GO:0006364">
    <property type="term" value="P:rRNA processing"/>
    <property type="evidence" value="ECO:0007669"/>
    <property type="project" value="InterPro"/>
</dbReference>
<dbReference type="AlphaFoldDB" id="A0AB34G5S0"/>
<evidence type="ECO:0000256" key="1">
    <source>
        <dbReference type="ARBA" id="ARBA00000971"/>
    </source>
</evidence>
<evidence type="ECO:0000256" key="2">
    <source>
        <dbReference type="ARBA" id="ARBA00010242"/>
    </source>
</evidence>
<evidence type="ECO:0000256" key="4">
    <source>
        <dbReference type="ARBA" id="ARBA00023110"/>
    </source>
</evidence>
<sequence length="504" mass="55550">MSTTLGQWKLPGKEQMAMKGKEPASGFISGDVSPRTPRASQGFRLTEATLLELCDASRAGLIDGNTPRVTVQSATSFLEAAALDEMCGIPSIGLGIIRKARLDKLLIDILNPENHLDTGLSYPWPRTETAARLQRQWRARFRGDFFDLDKTRYQALPKTGPLRGVTFRDVADSAGDSWRATATEALSEVGRDSQYEAGQDGIVDSARERPTMGPHGVKALPLLTGSEKICSPPGIVKFVGKQVHILRGYRLRSPLAPRAGVRYDGKYIIRQYGQRFNDETCLDRMEITLERVPGQRSIIDICKVPWPSQLDDWLLYEKYEGEIVRQRRGEQGFVNWKTTQANERLNLEEWRRALQTGNELKLARLSQSGSSMSIPGTMGKNDKKGGDKPAAKGKGGGGDKETGGGKSKGAQSINVRHILCEKHAKKEEALAKLNEGVKFDEVARNYSEDKARQGGSLGWKSKGSLDPKFEEVAFALEPSTTSSPKIGEAKTGFGYHIIMVEGRK</sequence>
<feature type="region of interest" description="Disordered" evidence="8">
    <location>
        <begin position="362"/>
        <end position="410"/>
    </location>
</feature>
<dbReference type="PROSITE" id="PS50198">
    <property type="entry name" value="PPIC_PPIASE_2"/>
    <property type="match status" value="1"/>
</dbReference>
<dbReference type="GO" id="GO:0003755">
    <property type="term" value="F:peptidyl-prolyl cis-trans isomerase activity"/>
    <property type="evidence" value="ECO:0007669"/>
    <property type="project" value="UniProtKB-KW"/>
</dbReference>